<dbReference type="EMBL" id="LK052887">
    <property type="protein sequence ID" value="CDR38704.1"/>
    <property type="molecule type" value="Genomic_DNA"/>
</dbReference>
<dbReference type="SMART" id="SM00220">
    <property type="entry name" value="S_TKc"/>
    <property type="match status" value="1"/>
</dbReference>
<keyword evidence="3" id="KW-0808">Transferase</keyword>
<dbReference type="InterPro" id="IPR011009">
    <property type="entry name" value="Kinase-like_dom_sf"/>
</dbReference>
<reference evidence="11" key="3">
    <citation type="submission" date="2017-01" db="EMBL/GenBank/DDBJ databases">
        <authorList>
            <person name="Mah S.A."/>
            <person name="Swanson W.J."/>
            <person name="Moy G.W."/>
            <person name="Vacquier V.D."/>
        </authorList>
    </citation>
    <scope>NUCLEOTIDE SEQUENCE [LARGE SCALE GENOMIC DNA]</scope>
    <source>
        <strain evidence="11">65</strain>
    </source>
</reference>
<organism evidence="10">
    <name type="scientific">Cyberlindnera fabianii</name>
    <name type="common">Yeast</name>
    <name type="synonym">Hansenula fabianii</name>
    <dbReference type="NCBI Taxonomy" id="36022"/>
    <lineage>
        <taxon>Eukaryota</taxon>
        <taxon>Fungi</taxon>
        <taxon>Dikarya</taxon>
        <taxon>Ascomycota</taxon>
        <taxon>Saccharomycotina</taxon>
        <taxon>Saccharomycetes</taxon>
        <taxon>Phaffomycetales</taxon>
        <taxon>Phaffomycetaceae</taxon>
        <taxon>Cyberlindnera</taxon>
    </lineage>
</organism>
<evidence type="ECO:0000256" key="7">
    <source>
        <dbReference type="PROSITE-ProRule" id="PRU10141"/>
    </source>
</evidence>
<dbReference type="Gene3D" id="1.10.510.10">
    <property type="entry name" value="Transferase(Phosphotransferase) domain 1"/>
    <property type="match status" value="1"/>
</dbReference>
<proteinExistence type="inferred from homology"/>
<accession>A0A061AM77</accession>
<dbReference type="PROSITE" id="PS00107">
    <property type="entry name" value="PROTEIN_KINASE_ATP"/>
    <property type="match status" value="1"/>
</dbReference>
<dbReference type="STRING" id="36022.A0A061AM77"/>
<keyword evidence="5 11" id="KW-0418">Kinase</keyword>
<dbReference type="EMBL" id="MPUK01000001">
    <property type="protein sequence ID" value="ONH69477.1"/>
    <property type="molecule type" value="Genomic_DNA"/>
</dbReference>
<feature type="binding site" evidence="7">
    <location>
        <position position="1016"/>
    </location>
    <ligand>
        <name>ATP</name>
        <dbReference type="ChEBI" id="CHEBI:30616"/>
    </ligand>
</feature>
<feature type="region of interest" description="Disordered" evidence="8">
    <location>
        <begin position="1"/>
        <end position="101"/>
    </location>
</feature>
<sequence>MEYNYKKSLSRANSSPNTTQSQTFPVHGDLQRSVSKSGSHNEVLQAHRSPSSSLANNRSPNATLQRMSSYDQTYSPARTPSGSSRLPKPRTNSNTSRSSYQTAQFLAQEKIYLKKMKNDMIDDYYTQAVISDPTDSEGDESESEMTENDDNEDIALLWGASHAKGTSLEMEHLDDYLVDNIQENPKLLERREWQTMLANVLNGDVVRSEKRRIITQTDFHYKSTYSDNLWLGLKAYLVGRTEQQQQKIIEYSRTLADETLNEIQNFKVTDQENALSAVHELLDKYDSMKELWRGYKEMANDKPICYTEAFKNRVDALISWKNITKTLRRELRVLEQWTQSQNLDLTQVRNDGFVDTSFADSLLKEKDIPSVFQKRLFEPHVPWLNKSKMAYLKFHETFAELNLPSYIPELSTLSVFPMRLIQETLKIRLAYARKLKNPTMMMIDEMIADFSLYLRLAIQIKQAYMIYRKGWDIEIKAPANYDQSVLEAVKFIFNLLHRKLINTATKSFKTFKEPDSLEESWYILKNVGCYIDYAGPEVAFQMTSLTSKLVQRLIYFIQTQVGHLSELVKNGPRNTDSATNNEIAQLISSSVDKLSVLRRKLNKLYLELRRALTNASLFTIDKVGPFLDSMKNSDHFLVQVNGSNGFYILASGSLYGRDEAIVNILTGKEIGSDWYQPRSSIIDIALDDYEEETDLGYVVIIHPAKPMLWEGSIVTLPSSLDLHFDIKPGETMLITEGSSQTLKHTKTIFNDITGDSITWVHHRSSIPRVHKEFLKSERLFFKSVLTQMVEAETCRSLLHRFRVHHDLIQLVYTFARDAGRAYAKVVEGTKRTAVIKSMLNMAIEWVSFIVDDCTPTDKKTFRWCVAALEFAMDISTGSNILTLSDAQFNKLKDKVAGCMSLLISHFDIMGARSSEAEKKNINIKPNNIQDDQVLMQHFRQQTMKQIEALEASLNVQNSVGKVLDDTVQENQYLSFLASSFSSLSMRWQKRKFLGGGTFGSVFSALDLDTGGVLAVKEIRFHDIQSIKQVVPQIKEEMTVLEMLNHPNIVQYYGVEVHRDKVNIFMEYCEGGSLASLLEHGRIEDETVIQMYTLQMFEGLAYLHEMGIVHRDIKPENILLDHNGFIKFVDFGAAKVIAKNATKKVATKVNSMTGTPMYMSPEVITGSHSSKYSLDIWSTGCCLLEMATGRRPWANLDNEWAIMYHIAAGHLPQLPSPDQLSEAGRRFLVKCLERDPNKRPSAAKLLEDPWLVDIRLLAFGEGSTSSSEVSSDIGS</sequence>
<evidence type="ECO:0000256" key="5">
    <source>
        <dbReference type="ARBA" id="ARBA00022777"/>
    </source>
</evidence>
<dbReference type="GO" id="GO:0005524">
    <property type="term" value="F:ATP binding"/>
    <property type="evidence" value="ECO:0007669"/>
    <property type="project" value="UniProtKB-UniRule"/>
</dbReference>
<keyword evidence="4 7" id="KW-0547">Nucleotide-binding</keyword>
<dbReference type="PROSITE" id="PS00108">
    <property type="entry name" value="PROTEIN_KINASE_ST"/>
    <property type="match status" value="1"/>
</dbReference>
<dbReference type="InterPro" id="IPR000719">
    <property type="entry name" value="Prot_kinase_dom"/>
</dbReference>
<feature type="compositionally biased region" description="Polar residues" evidence="8">
    <location>
        <begin position="32"/>
        <end position="101"/>
    </location>
</feature>
<dbReference type="InterPro" id="IPR050538">
    <property type="entry name" value="MAP_kinase_kinase_kinase"/>
</dbReference>
<dbReference type="SUPFAM" id="SSF56112">
    <property type="entry name" value="Protein kinase-like (PK-like)"/>
    <property type="match status" value="1"/>
</dbReference>
<dbReference type="OrthoDB" id="1043025at2759"/>
<evidence type="ECO:0000256" key="4">
    <source>
        <dbReference type="ARBA" id="ARBA00022741"/>
    </source>
</evidence>
<dbReference type="VEuPathDB" id="FungiDB:BON22_0133"/>
<gene>
    <name evidence="11" type="ORF">BON22_0133</name>
    <name evidence="10" type="ORF">CYFA0S_02e04742g</name>
</gene>
<feature type="compositionally biased region" description="Acidic residues" evidence="8">
    <location>
        <begin position="134"/>
        <end position="150"/>
    </location>
</feature>
<evidence type="ECO:0000256" key="1">
    <source>
        <dbReference type="ARBA" id="ARBA00006529"/>
    </source>
</evidence>
<dbReference type="PANTHER" id="PTHR48016">
    <property type="entry name" value="MAP KINASE KINASE KINASE SSK2-RELATED-RELATED"/>
    <property type="match status" value="1"/>
</dbReference>
<evidence type="ECO:0000256" key="3">
    <source>
        <dbReference type="ARBA" id="ARBA00022679"/>
    </source>
</evidence>
<evidence type="ECO:0000313" key="10">
    <source>
        <dbReference type="EMBL" id="CDR38704.1"/>
    </source>
</evidence>
<protein>
    <submittedName>
        <fullName evidence="10">CYFA0S02e04742g1_1</fullName>
    </submittedName>
    <submittedName>
        <fullName evidence="11">MAP kinase kinase kinase SSK2</fullName>
    </submittedName>
</protein>
<feature type="compositionally biased region" description="Polar residues" evidence="8">
    <location>
        <begin position="10"/>
        <end position="24"/>
    </location>
</feature>
<feature type="domain" description="Protein kinase" evidence="9">
    <location>
        <begin position="987"/>
        <end position="1250"/>
    </location>
</feature>
<dbReference type="GO" id="GO:0004674">
    <property type="term" value="F:protein serine/threonine kinase activity"/>
    <property type="evidence" value="ECO:0007669"/>
    <property type="project" value="UniProtKB-KW"/>
</dbReference>
<reference evidence="10" key="1">
    <citation type="journal article" date="2014" name="Genome Announc.">
        <title>Genome sequence of the yeast Cyberlindnera fabianii (Hansenula fabianii).</title>
        <authorList>
            <person name="Freel K.C."/>
            <person name="Sarilar V."/>
            <person name="Neuveglise C."/>
            <person name="Devillers H."/>
            <person name="Friedrich A."/>
            <person name="Schacherer J."/>
        </authorList>
    </citation>
    <scope>NUCLEOTIDE SEQUENCE</scope>
    <source>
        <strain evidence="10">YJS4271</strain>
    </source>
</reference>
<dbReference type="AlphaFoldDB" id="A0A061AM77"/>
<name>A0A061AM77_CYBFA</name>
<evidence type="ECO:0000313" key="12">
    <source>
        <dbReference type="Proteomes" id="UP000189513"/>
    </source>
</evidence>
<evidence type="ECO:0000256" key="8">
    <source>
        <dbReference type="SAM" id="MobiDB-lite"/>
    </source>
</evidence>
<dbReference type="PANTHER" id="PTHR48016:SF32">
    <property type="entry name" value="MITOGEN-ACTIVATED PROTEIN KINASE KINASE KINASE 4"/>
    <property type="match status" value="1"/>
</dbReference>
<keyword evidence="6 7" id="KW-0067">ATP-binding</keyword>
<dbReference type="InterPro" id="IPR017441">
    <property type="entry name" value="Protein_kinase_ATP_BS"/>
</dbReference>
<dbReference type="InterPro" id="IPR008271">
    <property type="entry name" value="Ser/Thr_kinase_AS"/>
</dbReference>
<dbReference type="CDD" id="cd06626">
    <property type="entry name" value="STKc_MEKK4"/>
    <property type="match status" value="1"/>
</dbReference>
<dbReference type="PROSITE" id="PS50011">
    <property type="entry name" value="PROTEIN_KINASE_DOM"/>
    <property type="match status" value="1"/>
</dbReference>
<reference evidence="12" key="2">
    <citation type="journal article" date="2017" name="Genome Announc.">
        <title>Genome sequences of Cyberlindnera fabianii 65, Pichia kudriavzevii 129, and Saccharomyces cerevisiae 131 isolated from fermented masau fruits in Zimbabwe.</title>
        <authorList>
            <person name="van Rijswijck I.M.H."/>
            <person name="Derks M.F.L."/>
            <person name="Abee T."/>
            <person name="de Ridder D."/>
            <person name="Smid E.J."/>
        </authorList>
    </citation>
    <scope>NUCLEOTIDE SEQUENCE [LARGE SCALE GENOMIC DNA]</scope>
    <source>
        <strain evidence="12">65</strain>
    </source>
</reference>
<evidence type="ECO:0000313" key="11">
    <source>
        <dbReference type="EMBL" id="ONH69477.1"/>
    </source>
</evidence>
<dbReference type="FunFam" id="1.10.510.10:FF:000571">
    <property type="entry name" value="Maternal embryonic leucine zipper kinase"/>
    <property type="match status" value="1"/>
</dbReference>
<dbReference type="GO" id="GO:0038066">
    <property type="term" value="P:p38MAPK cascade"/>
    <property type="evidence" value="ECO:0007669"/>
    <property type="project" value="TreeGrafter"/>
</dbReference>
<keyword evidence="12" id="KW-1185">Reference proteome</keyword>
<dbReference type="Proteomes" id="UP000189513">
    <property type="component" value="Unassembled WGS sequence"/>
</dbReference>
<keyword evidence="2" id="KW-0723">Serine/threonine-protein kinase</keyword>
<feature type="region of interest" description="Disordered" evidence="8">
    <location>
        <begin position="130"/>
        <end position="150"/>
    </location>
</feature>
<evidence type="ECO:0000259" key="9">
    <source>
        <dbReference type="PROSITE" id="PS50011"/>
    </source>
</evidence>
<comment type="similarity">
    <text evidence="1">Belongs to the protein kinase superfamily. STE Ser/Thr protein kinase family. MAP kinase kinase kinase subfamily.</text>
</comment>
<evidence type="ECO:0000256" key="2">
    <source>
        <dbReference type="ARBA" id="ARBA00022527"/>
    </source>
</evidence>
<dbReference type="Pfam" id="PF00069">
    <property type="entry name" value="Pkinase"/>
    <property type="match status" value="1"/>
</dbReference>
<dbReference type="OMA" id="PPCVDEN"/>
<evidence type="ECO:0000256" key="6">
    <source>
        <dbReference type="ARBA" id="ARBA00022840"/>
    </source>
</evidence>